<gene>
    <name evidence="2" type="ORF">H9717_06480</name>
</gene>
<evidence type="ECO:0000259" key="1">
    <source>
        <dbReference type="Pfam" id="PF02229"/>
    </source>
</evidence>
<dbReference type="EMBL" id="DWYY01000066">
    <property type="protein sequence ID" value="HJA92748.1"/>
    <property type="molecule type" value="Genomic_DNA"/>
</dbReference>
<accession>A0A9D2I726</accession>
<sequence length="74" mass="8759">MTDRNFEIKETLAVLPVQRPGGWQKELNLASWYGKEPVYDLREWNEDHSRMSKGITLTKDELSILRKKLQEVEL</sequence>
<dbReference type="AlphaFoldDB" id="A0A9D2I726"/>
<evidence type="ECO:0000313" key="3">
    <source>
        <dbReference type="Proteomes" id="UP000886858"/>
    </source>
</evidence>
<evidence type="ECO:0000313" key="2">
    <source>
        <dbReference type="EMBL" id="HJA92748.1"/>
    </source>
</evidence>
<feature type="domain" description="Transcriptional coactivator p15 (PC4) C-terminal" evidence="1">
    <location>
        <begin position="22"/>
        <end position="67"/>
    </location>
</feature>
<reference evidence="2" key="2">
    <citation type="submission" date="2021-04" db="EMBL/GenBank/DDBJ databases">
        <authorList>
            <person name="Gilroy R."/>
        </authorList>
    </citation>
    <scope>NUCLEOTIDE SEQUENCE</scope>
    <source>
        <strain evidence="2">CHK179-7159</strain>
    </source>
</reference>
<dbReference type="Gene3D" id="2.30.31.70">
    <property type="match status" value="1"/>
</dbReference>
<dbReference type="Pfam" id="PF02229">
    <property type="entry name" value="PC4"/>
    <property type="match status" value="1"/>
</dbReference>
<name>A0A9D2I726_9FIRM</name>
<dbReference type="Proteomes" id="UP000886858">
    <property type="component" value="Unassembled WGS sequence"/>
</dbReference>
<reference evidence="2" key="1">
    <citation type="journal article" date="2021" name="PeerJ">
        <title>Extensive microbial diversity within the chicken gut microbiome revealed by metagenomics and culture.</title>
        <authorList>
            <person name="Gilroy R."/>
            <person name="Ravi A."/>
            <person name="Getino M."/>
            <person name="Pursley I."/>
            <person name="Horton D.L."/>
            <person name="Alikhan N.F."/>
            <person name="Baker D."/>
            <person name="Gharbi K."/>
            <person name="Hall N."/>
            <person name="Watson M."/>
            <person name="Adriaenssens E.M."/>
            <person name="Foster-Nyarko E."/>
            <person name="Jarju S."/>
            <person name="Secka A."/>
            <person name="Antonio M."/>
            <person name="Oren A."/>
            <person name="Chaudhuri R.R."/>
            <person name="La Ragione R."/>
            <person name="Hildebrand F."/>
            <person name="Pallen M.J."/>
        </authorList>
    </citation>
    <scope>NUCLEOTIDE SEQUENCE</scope>
    <source>
        <strain evidence="2">CHK179-7159</strain>
    </source>
</reference>
<comment type="caution">
    <text evidence="2">The sequence shown here is derived from an EMBL/GenBank/DDBJ whole genome shotgun (WGS) entry which is preliminary data.</text>
</comment>
<dbReference type="GO" id="GO:0003677">
    <property type="term" value="F:DNA binding"/>
    <property type="evidence" value="ECO:0007669"/>
    <property type="project" value="InterPro"/>
</dbReference>
<organism evidence="2 3">
    <name type="scientific">Candidatus Eisenbergiella merdipullorum</name>
    <dbReference type="NCBI Taxonomy" id="2838553"/>
    <lineage>
        <taxon>Bacteria</taxon>
        <taxon>Bacillati</taxon>
        <taxon>Bacillota</taxon>
        <taxon>Clostridia</taxon>
        <taxon>Lachnospirales</taxon>
        <taxon>Lachnospiraceae</taxon>
        <taxon>Eisenbergiella</taxon>
    </lineage>
</organism>
<proteinExistence type="predicted"/>
<dbReference type="InterPro" id="IPR003173">
    <property type="entry name" value="PC4_C"/>
</dbReference>
<dbReference type="GO" id="GO:0006355">
    <property type="term" value="P:regulation of DNA-templated transcription"/>
    <property type="evidence" value="ECO:0007669"/>
    <property type="project" value="InterPro"/>
</dbReference>
<protein>
    <recommendedName>
        <fullName evidence="1">Transcriptional coactivator p15 (PC4) C-terminal domain-containing protein</fullName>
    </recommendedName>
</protein>